<gene>
    <name evidence="1" type="ORF">PGCG_00244</name>
</gene>
<proteinExistence type="predicted"/>
<dbReference type="Proteomes" id="UP000204225">
    <property type="component" value="Segment"/>
</dbReference>
<name>A0AC59EX50_9VIRU</name>
<protein>
    <submittedName>
        <fullName evidence="1">Uncharacterized protein</fullName>
    </submittedName>
</protein>
<reference evidence="1 2" key="1">
    <citation type="journal article" date="2013" name="Proc. Natl. Acad. Sci. U.S.A.">
        <title>Genome of Phaeocystis globosa virus PgV-16T highlights the common ancestry of the largest known DNA viruses infecting eukaryotes.</title>
        <authorList>
            <person name="Santini S."/>
            <person name="Jeudy S."/>
            <person name="Bartoli J."/>
            <person name="Poirot O."/>
            <person name="Lescot M."/>
            <person name="Abergel C."/>
            <person name="Barbe V."/>
            <person name="Wommack K.E."/>
            <person name="Noordeloos A.A."/>
            <person name="Brussaard C.P."/>
            <person name="Claverie J.M."/>
        </authorList>
    </citation>
    <scope>NUCLEOTIDE SEQUENCE [LARGE SCALE GENOMIC DNA]</scope>
    <source>
        <strain evidence="1 2">16T</strain>
    </source>
</reference>
<evidence type="ECO:0000313" key="2">
    <source>
        <dbReference type="Proteomes" id="UP000204225"/>
    </source>
</evidence>
<dbReference type="EMBL" id="KC662249">
    <property type="protein sequence ID" value="AGM15555.1"/>
    <property type="molecule type" value="Genomic_DNA"/>
</dbReference>
<sequence>MSDKKDDSSNLFTRMGDLIQYISKKFFHLLNGIINSANYKSYLGSLLIFFFVVLILLINLTNVSSKNMQILVLSISGILLSIFYFFVYRNGFSENGNGLKAFVSKSHDYYANRKIVTKDDKFDSENFKKTITIPIINLLKFSGFLIGSIVALVLLMVFVWYKYHNNKGFYTITKIILGISILVSIASLFMKFNPVSFDKCSDKENLFNRILCLIKNLVLFLPCMLVLMVDELNKDIKATPGSTFTLLIILLMLVLSFMGLPLLFNFLTSMNKHDLLGGKGPYYLDKKRVIGKYQELSKDYKSKLAKISTESSSYALFGEGQGNEYNIKASMGYFGKDKFKYNYAYSVSFYLYLNPQPQNTSLAYNKETELFNYGNKPVVLYDGVNRNLVIKSKTQTGEGSQLDTIYKTKNIKYQKWMFITINYQDNIIDVFIDGKLVGSKKNVPPYFGDDKITIGEDNGIHGSIKDIYYYDTPRPASNIEFVHDLTINKE</sequence>
<keyword evidence="2" id="KW-1185">Reference proteome</keyword>
<organism evidence="1 2">
    <name type="scientific">Phaeocystis globosa virus PgV-16T</name>
    <dbReference type="NCBI Taxonomy" id="3071227"/>
    <lineage>
        <taxon>Viruses</taxon>
        <taxon>Varidnaviria</taxon>
        <taxon>Bamfordvirae</taxon>
        <taxon>Nucleocytoviricota</taxon>
        <taxon>Megaviricetes</taxon>
        <taxon>Imitervirales</taxon>
        <taxon>Mesomimiviridae</taxon>
        <taxon>Tethysvirus</taxon>
        <taxon>Tethysvirus hollandense</taxon>
    </lineage>
</organism>
<accession>A0AC59EX50</accession>
<evidence type="ECO:0000313" key="1">
    <source>
        <dbReference type="EMBL" id="AGM15555.1"/>
    </source>
</evidence>